<dbReference type="InterPro" id="IPR005158">
    <property type="entry name" value="BTAD"/>
</dbReference>
<keyword evidence="2" id="KW-0067">ATP-binding</keyword>
<dbReference type="SUPFAM" id="SSF48452">
    <property type="entry name" value="TPR-like"/>
    <property type="match status" value="4"/>
</dbReference>
<dbReference type="InterPro" id="IPR019734">
    <property type="entry name" value="TPR_rpt"/>
</dbReference>
<dbReference type="SMART" id="SM00044">
    <property type="entry name" value="CYCc"/>
    <property type="match status" value="1"/>
</dbReference>
<accession>A0ABV2RIF8</accession>
<dbReference type="InterPro" id="IPR027417">
    <property type="entry name" value="P-loop_NTPase"/>
</dbReference>
<dbReference type="PANTHER" id="PTHR16305:SF28">
    <property type="entry name" value="GUANYLATE CYCLASE DOMAIN-CONTAINING PROTEIN"/>
    <property type="match status" value="1"/>
</dbReference>
<dbReference type="InterPro" id="IPR041664">
    <property type="entry name" value="AAA_16"/>
</dbReference>
<dbReference type="SUPFAM" id="SSF55073">
    <property type="entry name" value="Nucleotide cyclase"/>
    <property type="match status" value="1"/>
</dbReference>
<dbReference type="EMBL" id="JBEPTQ010000002">
    <property type="protein sequence ID" value="MET4716721.1"/>
    <property type="molecule type" value="Genomic_DNA"/>
</dbReference>
<dbReference type="SMART" id="SM00028">
    <property type="entry name" value="TPR"/>
    <property type="match status" value="5"/>
</dbReference>
<organism evidence="4 5">
    <name type="scientific">Bradyrhizobium japonicum</name>
    <dbReference type="NCBI Taxonomy" id="375"/>
    <lineage>
        <taxon>Bacteria</taxon>
        <taxon>Pseudomonadati</taxon>
        <taxon>Pseudomonadota</taxon>
        <taxon>Alphaproteobacteria</taxon>
        <taxon>Hyphomicrobiales</taxon>
        <taxon>Nitrobacteraceae</taxon>
        <taxon>Bradyrhizobium</taxon>
    </lineage>
</organism>
<dbReference type="Gene3D" id="1.25.40.10">
    <property type="entry name" value="Tetratricopeptide repeat domain"/>
    <property type="match status" value="3"/>
</dbReference>
<reference evidence="4 5" key="1">
    <citation type="submission" date="2024-06" db="EMBL/GenBank/DDBJ databases">
        <title>Genomic Encyclopedia of Type Strains, Phase V (KMG-V): Genome sequencing to study the core and pangenomes of soil and plant-associated prokaryotes.</title>
        <authorList>
            <person name="Whitman W."/>
        </authorList>
    </citation>
    <scope>NUCLEOTIDE SEQUENCE [LARGE SCALE GENOMIC DNA]</scope>
    <source>
        <strain evidence="4 5">USDA 160</strain>
    </source>
</reference>
<dbReference type="SMART" id="SM01043">
    <property type="entry name" value="BTAD"/>
    <property type="match status" value="1"/>
</dbReference>
<evidence type="ECO:0000313" key="5">
    <source>
        <dbReference type="Proteomes" id="UP001549291"/>
    </source>
</evidence>
<dbReference type="InterPro" id="IPR001054">
    <property type="entry name" value="A/G_cyclase"/>
</dbReference>
<dbReference type="Gene3D" id="3.40.50.300">
    <property type="entry name" value="P-loop containing nucleotide triphosphate hydrolases"/>
    <property type="match status" value="1"/>
</dbReference>
<dbReference type="InterPro" id="IPR016032">
    <property type="entry name" value="Sig_transdc_resp-reg_C-effctor"/>
</dbReference>
<dbReference type="PROSITE" id="PS50125">
    <property type="entry name" value="GUANYLATE_CYCLASE_2"/>
    <property type="match status" value="1"/>
</dbReference>
<keyword evidence="1" id="KW-0547">Nucleotide-binding</keyword>
<dbReference type="SUPFAM" id="SSF52540">
    <property type="entry name" value="P-loop containing nucleoside triphosphate hydrolases"/>
    <property type="match status" value="1"/>
</dbReference>
<evidence type="ECO:0000256" key="2">
    <source>
        <dbReference type="ARBA" id="ARBA00022840"/>
    </source>
</evidence>
<dbReference type="SUPFAM" id="SSF46894">
    <property type="entry name" value="C-terminal effector domain of the bipartite response regulators"/>
    <property type="match status" value="1"/>
</dbReference>
<feature type="domain" description="Guanylate cyclase" evidence="3">
    <location>
        <begin position="320"/>
        <end position="449"/>
    </location>
</feature>
<dbReference type="Gene3D" id="3.30.70.1230">
    <property type="entry name" value="Nucleotide cyclase"/>
    <property type="match status" value="1"/>
</dbReference>
<evidence type="ECO:0000313" key="4">
    <source>
        <dbReference type="EMBL" id="MET4716721.1"/>
    </source>
</evidence>
<dbReference type="InterPro" id="IPR029787">
    <property type="entry name" value="Nucleotide_cyclase"/>
</dbReference>
<protein>
    <submittedName>
        <fullName evidence="4">Class 3 adenylate cyclase</fullName>
    </submittedName>
</protein>
<dbReference type="Pfam" id="PF00211">
    <property type="entry name" value="Guanylate_cyc"/>
    <property type="match status" value="1"/>
</dbReference>
<proteinExistence type="predicted"/>
<dbReference type="Proteomes" id="UP001549291">
    <property type="component" value="Unassembled WGS sequence"/>
</dbReference>
<sequence length="1362" mass="147695">MLATHSNYVKACKVCFRGHNRRARFFVGMRDYVPLPRFGLSLFGRFELTTHDGVVSLPGRKLAGLLAYLACTAPRRQPREKLANLLWGSHFETQARQNLRQSLVRLRRILGQDSILSDDNDVWLAPGLIDCDAARFETLIVEGSRASLAAAADLYRNPLLTDLNIEEDAWSEWRDQQRERLDGLAVDSMVRHGQHALQSGHAESALRNANRAIAVNALREDAHRLVIQALNATGRKAEALKRYQDLVALLKRELNTEPDAVTQALAAELRSAKPSGAARTNEPLNGVHPRETEIAVAEHDDDAPPSGSLRPGGRQQRQLTIMACHLIGAMTLSAERDPEDIHDQIIAFHQVAARIAAQFQGFVAQHQGNGVLIYFGYPAAREHDAERAVRAGLAIVDAVRTLEATAGTAPRASVGIATGLVVIGEKPGPGDLRQHVAIGETPDLATRLQSAAGPGEVAIAASTRRLLGQLFDTHALPDIAVKGLREPVSAWQVLGEAKGVSRFDARRADALSALVGRQEEIELLLRRWNQVKSGAGRVVLISGEPGIGKSRIVESVLARLEDEQHSRLRYHCSPHHTHSALYPFITQLERTANFEPGSSAGARIDRLESLLAAATKNLPRDVALIAELLGVPSDGRVPVLAISPQEKRETTLNALLSQLSAGTAQAPGLIVIEDAHWIDPTSLDLLDAIAARAANLPLLLLVTVRTEFQSNFQPSWIGQPHVTLLPLSRLGRSDSIGIIDDVAGDKPLPEAVVEQILSRTDGIPLFIEELTRTLFEQELSREASGPDGPEGPQPSLAIPATLQASLAARLDLLGAVKDVASIGAAIGREFPYELIAGISALLPADLDAALERLTASGLVSRRGSPPQASYTFKHALVQDAAYVTMLRSRRQQLHADIAKILIENFPALAESQPEIVAHHFTEAGRAREATDHWINAGRLAHARWANREAASFFERALRGLETLPQARDTMEQAIDLRFDLKTSLFPLGQFARIVGYLREAEALARRLDDPGRLCLASVHMCQTLSLSGHPQDAVKFGRDAHLLAEELGELSLRVSASLFLGLACFSTLHYGESESHYLNVLKLLDGEASLQQFSLAGFPAVTAHGFLARIYADQGKFARGIAHGEEGIRLAEAVDHPYSLGIVSWCFADLLASRGELSRAVVVLERGLAVAREWNLPFLVAGNSGSLGHAYSLLGRTAEGLPLMELALGAFEKMGHRFAQALFLSPLGEAYLLAGRQADALRAAGRALTLARENGQRSDEAAALRLLGEASSGDSSPDQAEGHYRAALALADELDLRPLAARCHHGLGQLYLHAGRPDQGRDELITATTMYREMEMRLWLAQAEAELSGLPDSLLHGSHNPA</sequence>
<dbReference type="InterPro" id="IPR011990">
    <property type="entry name" value="TPR-like_helical_dom_sf"/>
</dbReference>
<dbReference type="InterPro" id="IPR036388">
    <property type="entry name" value="WH-like_DNA-bd_sf"/>
</dbReference>
<comment type="caution">
    <text evidence="4">The sequence shown here is derived from an EMBL/GenBank/DDBJ whole genome shotgun (WGS) entry which is preliminary data.</text>
</comment>
<evidence type="ECO:0000256" key="1">
    <source>
        <dbReference type="ARBA" id="ARBA00022741"/>
    </source>
</evidence>
<evidence type="ECO:0000259" key="3">
    <source>
        <dbReference type="PROSITE" id="PS50125"/>
    </source>
</evidence>
<dbReference type="Gene3D" id="1.10.10.10">
    <property type="entry name" value="Winged helix-like DNA-binding domain superfamily/Winged helix DNA-binding domain"/>
    <property type="match status" value="1"/>
</dbReference>
<gene>
    <name evidence="4" type="ORF">ABIF63_000827</name>
</gene>
<keyword evidence="5" id="KW-1185">Reference proteome</keyword>
<dbReference type="CDD" id="cd07302">
    <property type="entry name" value="CHD"/>
    <property type="match status" value="1"/>
</dbReference>
<name>A0ABV2RIF8_BRAJP</name>
<dbReference type="Pfam" id="PF13191">
    <property type="entry name" value="AAA_16"/>
    <property type="match status" value="1"/>
</dbReference>
<dbReference type="Pfam" id="PF03704">
    <property type="entry name" value="BTAD"/>
    <property type="match status" value="1"/>
</dbReference>
<dbReference type="PANTHER" id="PTHR16305">
    <property type="entry name" value="TESTICULAR SOLUBLE ADENYLYL CYCLASE"/>
    <property type="match status" value="1"/>
</dbReference>